<keyword evidence="2" id="KW-0540">Nuclease</keyword>
<accession>A0A7W9W8I0</accession>
<keyword evidence="2" id="KW-0378">Hydrolase</keyword>
<dbReference type="PANTHER" id="PTHR34107">
    <property type="entry name" value="SLL0198 PROTEIN-RELATED"/>
    <property type="match status" value="1"/>
</dbReference>
<dbReference type="AlphaFoldDB" id="A0A7W9W8I0"/>
<dbReference type="Proteomes" id="UP000520814">
    <property type="component" value="Unassembled WGS sequence"/>
</dbReference>
<dbReference type="InterPro" id="IPR011335">
    <property type="entry name" value="Restrct_endonuc-II-like"/>
</dbReference>
<gene>
    <name evidence="2" type="ORF">HNQ39_003976</name>
</gene>
<dbReference type="InterPro" id="IPR012296">
    <property type="entry name" value="Nuclease_put_TT1808"/>
</dbReference>
<feature type="domain" description="Putative restriction endonuclease" evidence="1">
    <location>
        <begin position="13"/>
        <end position="189"/>
    </location>
</feature>
<comment type="caution">
    <text evidence="2">The sequence shown here is derived from an EMBL/GenBank/DDBJ whole genome shotgun (WGS) entry which is preliminary data.</text>
</comment>
<dbReference type="RefSeq" id="WP_184200662.1">
    <property type="nucleotide sequence ID" value="NZ_JACHGW010000004.1"/>
</dbReference>
<protein>
    <submittedName>
        <fullName evidence="2">Uma2 family endonuclease</fullName>
    </submittedName>
</protein>
<dbReference type="SUPFAM" id="SSF52980">
    <property type="entry name" value="Restriction endonuclease-like"/>
    <property type="match status" value="1"/>
</dbReference>
<sequence length="214" mass="24654">MVESSEKLQFETFEAFHDWALQHEARAEWVAGKLIVLTNHQGESLVSVRRIHQKLQLFLSRLLVSWLEENALGGEVLGPEFAVRLSSRPSGREPDVFYVSPEQLPLLNDTYLDTAPALCIEIVSPESADRDFNDKFQEYEAAGISEYWIVDPDDHAIFFYRLADNGRYRRILPQDGTYTSRAVPGLTLQTAWLWQDPLPTLREIGRFWEARESL</sequence>
<dbReference type="Pfam" id="PF05685">
    <property type="entry name" value="Uma2"/>
    <property type="match status" value="1"/>
</dbReference>
<dbReference type="InterPro" id="IPR008538">
    <property type="entry name" value="Uma2"/>
</dbReference>
<dbReference type="PANTHER" id="PTHR34107:SF4">
    <property type="entry name" value="SLL1222 PROTEIN"/>
    <property type="match status" value="1"/>
</dbReference>
<evidence type="ECO:0000259" key="1">
    <source>
        <dbReference type="Pfam" id="PF05685"/>
    </source>
</evidence>
<proteinExistence type="predicted"/>
<evidence type="ECO:0000313" key="3">
    <source>
        <dbReference type="Proteomes" id="UP000520814"/>
    </source>
</evidence>
<dbReference type="CDD" id="cd06260">
    <property type="entry name" value="DUF820-like"/>
    <property type="match status" value="1"/>
</dbReference>
<reference evidence="2 3" key="1">
    <citation type="submission" date="2020-08" db="EMBL/GenBank/DDBJ databases">
        <title>Genomic Encyclopedia of Type Strains, Phase IV (KMG-IV): sequencing the most valuable type-strain genomes for metagenomic binning, comparative biology and taxonomic classification.</title>
        <authorList>
            <person name="Goeker M."/>
        </authorList>
    </citation>
    <scope>NUCLEOTIDE SEQUENCE [LARGE SCALE GENOMIC DNA]</scope>
    <source>
        <strain evidence="2 3">DSM 23562</strain>
    </source>
</reference>
<name>A0A7W9W8I0_ARMRO</name>
<keyword evidence="2" id="KW-0255">Endonuclease</keyword>
<dbReference type="GO" id="GO:0004519">
    <property type="term" value="F:endonuclease activity"/>
    <property type="evidence" value="ECO:0007669"/>
    <property type="project" value="UniProtKB-KW"/>
</dbReference>
<dbReference type="EMBL" id="JACHGW010000004">
    <property type="protein sequence ID" value="MBB6052155.1"/>
    <property type="molecule type" value="Genomic_DNA"/>
</dbReference>
<keyword evidence="3" id="KW-1185">Reference proteome</keyword>
<dbReference type="Gene3D" id="3.90.1570.10">
    <property type="entry name" value="tt1808, chain A"/>
    <property type="match status" value="1"/>
</dbReference>
<evidence type="ECO:0000313" key="2">
    <source>
        <dbReference type="EMBL" id="MBB6052155.1"/>
    </source>
</evidence>
<organism evidence="2 3">
    <name type="scientific">Armatimonas rosea</name>
    <dbReference type="NCBI Taxonomy" id="685828"/>
    <lineage>
        <taxon>Bacteria</taxon>
        <taxon>Bacillati</taxon>
        <taxon>Armatimonadota</taxon>
        <taxon>Armatimonadia</taxon>
        <taxon>Armatimonadales</taxon>
        <taxon>Armatimonadaceae</taxon>
        <taxon>Armatimonas</taxon>
    </lineage>
</organism>